<dbReference type="GO" id="GO:0006749">
    <property type="term" value="P:glutathione metabolic process"/>
    <property type="evidence" value="ECO:0007669"/>
    <property type="project" value="TreeGrafter"/>
</dbReference>
<dbReference type="SFLD" id="SFLDG00358">
    <property type="entry name" value="Main_(cytGST)"/>
    <property type="match status" value="1"/>
</dbReference>
<dbReference type="PANTHER" id="PTHR42673:SF4">
    <property type="entry name" value="MALEYLACETOACETATE ISOMERASE"/>
    <property type="match status" value="1"/>
</dbReference>
<dbReference type="AlphaFoldDB" id="A0A2K1G4T2"/>
<dbReference type="PROSITE" id="PS50405">
    <property type="entry name" value="GST_CTER"/>
    <property type="match status" value="1"/>
</dbReference>
<dbReference type="FunFam" id="1.20.1050.10:FF:000017">
    <property type="entry name" value="Maleylacetoacetate isomerase"/>
    <property type="match status" value="1"/>
</dbReference>
<keyword evidence="4" id="KW-0614">Plasmid</keyword>
<dbReference type="InterPro" id="IPR004045">
    <property type="entry name" value="Glutathione_S-Trfase_N"/>
</dbReference>
<evidence type="ECO:0000259" key="3">
    <source>
        <dbReference type="PROSITE" id="PS50405"/>
    </source>
</evidence>
<name>A0A2K1G4T2_9PROT</name>
<dbReference type="Pfam" id="PF13409">
    <property type="entry name" value="GST_N_2"/>
    <property type="match status" value="1"/>
</dbReference>
<sequence>MEVYGYFRSSAAYRLRIALNLKGLTAEQHFIHLRRKEQRSPGYLAVNPMGLVPALVEDGRALTQSLAIIDYLDETHPTPALLPRDPFGRAWVRSVALAIACDIHPVNNLRVLNHLRDDLGLDEPARNVWYAHWVAEGFGGLEAMLAASPQPGAFCFGDEPTLADVCLVPQVFNAERMNCPLDAYPTIRRIAAAARALPAFQAAEPGRQPDAE</sequence>
<dbReference type="GO" id="GO:0005737">
    <property type="term" value="C:cytoplasm"/>
    <property type="evidence" value="ECO:0007669"/>
    <property type="project" value="InterPro"/>
</dbReference>
<dbReference type="InterPro" id="IPR036282">
    <property type="entry name" value="Glutathione-S-Trfase_C_sf"/>
</dbReference>
<dbReference type="EMBL" id="POWG01000004">
    <property type="protein sequence ID" value="PNQ99803.1"/>
    <property type="molecule type" value="Genomic_DNA"/>
</dbReference>
<dbReference type="GO" id="GO:0006559">
    <property type="term" value="P:L-phenylalanine catabolic process"/>
    <property type="evidence" value="ECO:0007669"/>
    <property type="project" value="TreeGrafter"/>
</dbReference>
<dbReference type="InterPro" id="IPR040079">
    <property type="entry name" value="Glutathione_S-Trfase"/>
</dbReference>
<dbReference type="PROSITE" id="PS50404">
    <property type="entry name" value="GST_NTER"/>
    <property type="match status" value="1"/>
</dbReference>
<dbReference type="NCBIfam" id="TIGR01262">
    <property type="entry name" value="maiA"/>
    <property type="match status" value="1"/>
</dbReference>
<evidence type="ECO:0000313" key="4">
    <source>
        <dbReference type="EMBL" id="PNQ99803.1"/>
    </source>
</evidence>
<dbReference type="CDD" id="cd03042">
    <property type="entry name" value="GST_N_Zeta"/>
    <property type="match status" value="1"/>
</dbReference>
<dbReference type="InterPro" id="IPR010987">
    <property type="entry name" value="Glutathione-S-Trfase_C-like"/>
</dbReference>
<feature type="domain" description="GST N-terminal" evidence="2">
    <location>
        <begin position="1"/>
        <end position="80"/>
    </location>
</feature>
<evidence type="ECO:0000259" key="2">
    <source>
        <dbReference type="PROSITE" id="PS50404"/>
    </source>
</evidence>
<evidence type="ECO:0000313" key="5">
    <source>
        <dbReference type="Proteomes" id="UP000236268"/>
    </source>
</evidence>
<dbReference type="Pfam" id="PF13410">
    <property type="entry name" value="GST_C_2"/>
    <property type="match status" value="1"/>
</dbReference>
<dbReference type="RefSeq" id="WP_103039324.1">
    <property type="nucleotide sequence ID" value="NZ_POWG01000004.1"/>
</dbReference>
<organism evidence="4 5">
    <name type="scientific">Azospirillum argentinense</name>
    <dbReference type="NCBI Taxonomy" id="2970906"/>
    <lineage>
        <taxon>Bacteria</taxon>
        <taxon>Pseudomonadati</taxon>
        <taxon>Pseudomonadota</taxon>
        <taxon>Alphaproteobacteria</taxon>
        <taxon>Rhodospirillales</taxon>
        <taxon>Azospirillaceae</taxon>
        <taxon>Azospirillum</taxon>
    </lineage>
</organism>
<dbReference type="InterPro" id="IPR034330">
    <property type="entry name" value="GST_Zeta_C"/>
</dbReference>
<keyword evidence="4" id="KW-0413">Isomerase</keyword>
<dbReference type="SUPFAM" id="SSF52833">
    <property type="entry name" value="Thioredoxin-like"/>
    <property type="match status" value="1"/>
</dbReference>
<reference evidence="4 5" key="1">
    <citation type="submission" date="2018-01" db="EMBL/GenBank/DDBJ databases">
        <title>Whole genome sequence of Azospirillum brasilense REC3 isolated from strawberry roots.</title>
        <authorList>
            <person name="Fontana C.A."/>
            <person name="Salazar S.M."/>
            <person name="Bassi D."/>
            <person name="Puglisi E."/>
            <person name="Lovaisa N.C."/>
            <person name="Toffoli L.M."/>
            <person name="Pedraza R."/>
            <person name="Cocconcelli P.S."/>
        </authorList>
    </citation>
    <scope>NUCLEOTIDE SEQUENCE [LARGE SCALE GENOMIC DNA]</scope>
    <source>
        <strain evidence="4 5">REC3</strain>
        <plasmid evidence="4">p2unnamed</plasmid>
    </source>
</reference>
<evidence type="ECO:0000256" key="1">
    <source>
        <dbReference type="ARBA" id="ARBA00010007"/>
    </source>
</evidence>
<dbReference type="Gene3D" id="3.40.30.10">
    <property type="entry name" value="Glutaredoxin"/>
    <property type="match status" value="1"/>
</dbReference>
<comment type="similarity">
    <text evidence="1">Belongs to the GST superfamily. Zeta family.</text>
</comment>
<dbReference type="CDD" id="cd03191">
    <property type="entry name" value="GST_C_Zeta"/>
    <property type="match status" value="1"/>
</dbReference>
<dbReference type="InterPro" id="IPR005955">
    <property type="entry name" value="GST_Zeta"/>
</dbReference>
<dbReference type="SFLD" id="SFLDS00019">
    <property type="entry name" value="Glutathione_Transferase_(cytos"/>
    <property type="match status" value="1"/>
</dbReference>
<gene>
    <name evidence="4" type="primary">maiA</name>
    <name evidence="4" type="ORF">C1S70_05380</name>
</gene>
<dbReference type="Proteomes" id="UP000236268">
    <property type="component" value="Unassembled WGS sequence"/>
</dbReference>
<dbReference type="GO" id="GO:0004364">
    <property type="term" value="F:glutathione transferase activity"/>
    <property type="evidence" value="ECO:0007669"/>
    <property type="project" value="TreeGrafter"/>
</dbReference>
<dbReference type="PANTHER" id="PTHR42673">
    <property type="entry name" value="MALEYLACETOACETATE ISOMERASE"/>
    <property type="match status" value="1"/>
</dbReference>
<dbReference type="GO" id="GO:0016034">
    <property type="term" value="F:maleylacetoacetate isomerase activity"/>
    <property type="evidence" value="ECO:0007669"/>
    <property type="project" value="TreeGrafter"/>
</dbReference>
<geneLocation type="plasmid" evidence="4">
    <name>p2unnamed</name>
</geneLocation>
<dbReference type="InterPro" id="IPR034333">
    <property type="entry name" value="GST_Zeta_N"/>
</dbReference>
<accession>A0A2K1G4T2</accession>
<dbReference type="SUPFAM" id="SSF47616">
    <property type="entry name" value="GST C-terminal domain-like"/>
    <property type="match status" value="1"/>
</dbReference>
<dbReference type="Gene3D" id="1.20.1050.10">
    <property type="match status" value="1"/>
</dbReference>
<comment type="caution">
    <text evidence="4">The sequence shown here is derived from an EMBL/GenBank/DDBJ whole genome shotgun (WGS) entry which is preliminary data.</text>
</comment>
<protein>
    <submittedName>
        <fullName evidence="4">Maleylacetoacetate isomerase</fullName>
    </submittedName>
</protein>
<feature type="domain" description="GST C-terminal" evidence="3">
    <location>
        <begin position="85"/>
        <end position="212"/>
    </location>
</feature>
<proteinExistence type="inferred from homology"/>
<dbReference type="InterPro" id="IPR036249">
    <property type="entry name" value="Thioredoxin-like_sf"/>
</dbReference>